<dbReference type="AlphaFoldDB" id="A0A1C7MCI6"/>
<dbReference type="Proteomes" id="UP000092993">
    <property type="component" value="Unassembled WGS sequence"/>
</dbReference>
<dbReference type="EMBL" id="LUGG01000006">
    <property type="protein sequence ID" value="OBZ74119.1"/>
    <property type="molecule type" value="Genomic_DNA"/>
</dbReference>
<protein>
    <submittedName>
        <fullName evidence="1">Uncharacterized protein</fullName>
    </submittedName>
</protein>
<dbReference type="OMA" id="VAREACY"/>
<proteinExistence type="predicted"/>
<sequence length="222" mass="24828">MSAFELDTIYDHTTWPLESIPGRLQVLDLCFRRYSADGTSANHLWSCATSLKPPEDILGVSGVDALLLYFKVVGQVAREACYLTAQGVESWVRDFYDEEQHFASCWLEACPNYLSQVEWRKAAVAIDIVSAAAAEPLDLSRVICTDPINGAVKLRIQFTLPTGKRLENTLPIFDRTLLTRQVPSSVSEVPFDCTVCALFTLDYKCQYDTNYLLANLVSLSDL</sequence>
<keyword evidence="2" id="KW-1185">Reference proteome</keyword>
<evidence type="ECO:0000313" key="2">
    <source>
        <dbReference type="Proteomes" id="UP000092993"/>
    </source>
</evidence>
<dbReference type="OrthoDB" id="2736021at2759"/>
<reference evidence="1 2" key="1">
    <citation type="submission" date="2016-03" db="EMBL/GenBank/DDBJ databases">
        <title>Whole genome sequencing of Grifola frondosa 9006-11.</title>
        <authorList>
            <person name="Min B."/>
            <person name="Park H."/>
            <person name="Kim J.-G."/>
            <person name="Cho H."/>
            <person name="Oh Y.-L."/>
            <person name="Kong W.-S."/>
            <person name="Choi I.-G."/>
        </authorList>
    </citation>
    <scope>NUCLEOTIDE SEQUENCE [LARGE SCALE GENOMIC DNA]</scope>
    <source>
        <strain evidence="1 2">9006-11</strain>
    </source>
</reference>
<comment type="caution">
    <text evidence="1">The sequence shown here is derived from an EMBL/GenBank/DDBJ whole genome shotgun (WGS) entry which is preliminary data.</text>
</comment>
<accession>A0A1C7MCI6</accession>
<gene>
    <name evidence="1" type="ORF">A0H81_06461</name>
</gene>
<organism evidence="1 2">
    <name type="scientific">Grifola frondosa</name>
    <name type="common">Maitake</name>
    <name type="synonym">Polyporus frondosus</name>
    <dbReference type="NCBI Taxonomy" id="5627"/>
    <lineage>
        <taxon>Eukaryota</taxon>
        <taxon>Fungi</taxon>
        <taxon>Dikarya</taxon>
        <taxon>Basidiomycota</taxon>
        <taxon>Agaricomycotina</taxon>
        <taxon>Agaricomycetes</taxon>
        <taxon>Polyporales</taxon>
        <taxon>Grifolaceae</taxon>
        <taxon>Grifola</taxon>
    </lineage>
</organism>
<name>A0A1C7MCI6_GRIFR</name>
<evidence type="ECO:0000313" key="1">
    <source>
        <dbReference type="EMBL" id="OBZ74119.1"/>
    </source>
</evidence>